<dbReference type="Gene3D" id="1.20.140.10">
    <property type="entry name" value="Butyryl-CoA Dehydrogenase, subunit A, domain 3"/>
    <property type="match status" value="1"/>
</dbReference>
<dbReference type="RefSeq" id="WP_379769312.1">
    <property type="nucleotide sequence ID" value="NZ_JBHSXI010000013.1"/>
</dbReference>
<gene>
    <name evidence="3" type="ORF">ACFQEY_13175</name>
</gene>
<accession>A0ABD5UKS1</accession>
<proteinExistence type="predicted"/>
<keyword evidence="1" id="KW-0285">Flavoprotein</keyword>
<dbReference type="GO" id="GO:0016491">
    <property type="term" value="F:oxidoreductase activity"/>
    <property type="evidence" value="ECO:0007669"/>
    <property type="project" value="UniProtKB-KW"/>
</dbReference>
<keyword evidence="4" id="KW-1185">Reference proteome</keyword>
<dbReference type="SUPFAM" id="SSF47203">
    <property type="entry name" value="Acyl-CoA dehydrogenase C-terminal domain-like"/>
    <property type="match status" value="1"/>
</dbReference>
<sequence>MFIVDPDEDTVDYSEIPLDMYFPDRTYQVYINDLHITENRILGTLNKGLFEIFEGMNGERITAGAGMLGAGRWVLDKAVEYGNERTVWSAPIGSHQAIQHPLADAHADLTAARLALYQAAWQYDEKKDGIAETTNIANLQAGKAAWNAAEAAMTTFGGMSASAEIGISAAWSFIRHSRTAPVTEEMIRNYLGQHVLGLPRSY</sequence>
<dbReference type="Proteomes" id="UP001596333">
    <property type="component" value="Unassembled WGS sequence"/>
</dbReference>
<comment type="caution">
    <text evidence="3">The sequence shown here is derived from an EMBL/GenBank/DDBJ whole genome shotgun (WGS) entry which is preliminary data.</text>
</comment>
<protein>
    <submittedName>
        <fullName evidence="3">Acyl-CoA dehydrogenase family protein</fullName>
        <ecNumber evidence="3">1.-.-.-</ecNumber>
    </submittedName>
</protein>
<dbReference type="PANTHER" id="PTHR43884:SF12">
    <property type="entry name" value="ISOVALERYL-COA DEHYDROGENASE, MITOCHONDRIAL-RELATED"/>
    <property type="match status" value="1"/>
</dbReference>
<organism evidence="3 4">
    <name type="scientific">Halorubrum trueperi</name>
    <dbReference type="NCBI Taxonomy" id="2004704"/>
    <lineage>
        <taxon>Archaea</taxon>
        <taxon>Methanobacteriati</taxon>
        <taxon>Methanobacteriota</taxon>
        <taxon>Stenosarchaea group</taxon>
        <taxon>Halobacteria</taxon>
        <taxon>Halobacteriales</taxon>
        <taxon>Haloferacaceae</taxon>
        <taxon>Halorubrum</taxon>
    </lineage>
</organism>
<evidence type="ECO:0000313" key="3">
    <source>
        <dbReference type="EMBL" id="MFC6889959.1"/>
    </source>
</evidence>
<evidence type="ECO:0000259" key="2">
    <source>
        <dbReference type="Pfam" id="PF00441"/>
    </source>
</evidence>
<dbReference type="EC" id="1.-.-.-" evidence="3"/>
<dbReference type="EMBL" id="JBHSXI010000013">
    <property type="protein sequence ID" value="MFC6889959.1"/>
    <property type="molecule type" value="Genomic_DNA"/>
</dbReference>
<feature type="domain" description="Acyl-CoA dehydrogenase/oxidase C-terminal" evidence="2">
    <location>
        <begin position="46"/>
        <end position="195"/>
    </location>
</feature>
<dbReference type="InterPro" id="IPR009075">
    <property type="entry name" value="AcylCo_DH/oxidase_C"/>
</dbReference>
<dbReference type="CDD" id="cd00567">
    <property type="entry name" value="ACAD"/>
    <property type="match status" value="1"/>
</dbReference>
<keyword evidence="3" id="KW-0560">Oxidoreductase</keyword>
<dbReference type="PANTHER" id="PTHR43884">
    <property type="entry name" value="ACYL-COA DEHYDROGENASE"/>
    <property type="match status" value="1"/>
</dbReference>
<evidence type="ECO:0000313" key="4">
    <source>
        <dbReference type="Proteomes" id="UP001596333"/>
    </source>
</evidence>
<dbReference type="AlphaFoldDB" id="A0ABD5UKS1"/>
<evidence type="ECO:0000256" key="1">
    <source>
        <dbReference type="ARBA" id="ARBA00022630"/>
    </source>
</evidence>
<dbReference type="InterPro" id="IPR036250">
    <property type="entry name" value="AcylCo_DH-like_C"/>
</dbReference>
<reference evidence="3 4" key="1">
    <citation type="journal article" date="2019" name="Int. J. Syst. Evol. Microbiol.">
        <title>The Global Catalogue of Microorganisms (GCM) 10K type strain sequencing project: providing services to taxonomists for standard genome sequencing and annotation.</title>
        <authorList>
            <consortium name="The Broad Institute Genomics Platform"/>
            <consortium name="The Broad Institute Genome Sequencing Center for Infectious Disease"/>
            <person name="Wu L."/>
            <person name="Ma J."/>
        </authorList>
    </citation>
    <scope>NUCLEOTIDE SEQUENCE [LARGE SCALE GENOMIC DNA]</scope>
    <source>
        <strain evidence="3 4">Y73</strain>
    </source>
</reference>
<name>A0ABD5UKS1_9EURY</name>
<dbReference type="Pfam" id="PF00441">
    <property type="entry name" value="Acyl-CoA_dh_1"/>
    <property type="match status" value="1"/>
</dbReference>